<accession>A0A8T0HIH5</accession>
<dbReference type="GO" id="GO:0046294">
    <property type="term" value="P:formaldehyde catabolic process"/>
    <property type="evidence" value="ECO:0007669"/>
    <property type="project" value="TreeGrafter"/>
</dbReference>
<keyword evidence="10" id="KW-1185">Reference proteome</keyword>
<comment type="cofactor">
    <cofactor evidence="1 6">
        <name>Zn(2+)</name>
        <dbReference type="ChEBI" id="CHEBI:29105"/>
    </cofactor>
</comment>
<dbReference type="Gene3D" id="3.90.180.10">
    <property type="entry name" value="Medium-chain alcohol dehydrogenases, catalytic domain"/>
    <property type="match status" value="1"/>
</dbReference>
<dbReference type="InterPro" id="IPR002328">
    <property type="entry name" value="ADH_Zn_CS"/>
</dbReference>
<protein>
    <recommendedName>
        <fullName evidence="11">Alcohol dehydrogenase</fullName>
    </recommendedName>
</protein>
<dbReference type="InterPro" id="IPR036291">
    <property type="entry name" value="NAD(P)-bd_dom_sf"/>
</dbReference>
<dbReference type="PANTHER" id="PTHR43880:SF56">
    <property type="entry name" value="ALCOHOL DEHYDROGENASE-LIKE 4"/>
    <property type="match status" value="1"/>
</dbReference>
<dbReference type="GO" id="GO:0005829">
    <property type="term" value="C:cytosol"/>
    <property type="evidence" value="ECO:0007669"/>
    <property type="project" value="TreeGrafter"/>
</dbReference>
<keyword evidence="2 6" id="KW-0479">Metal-binding</keyword>
<feature type="domain" description="Alcohol dehydrogenase-like N-terminal" evidence="8">
    <location>
        <begin position="41"/>
        <end position="174"/>
    </location>
</feature>
<feature type="domain" description="Alcohol dehydrogenase-like C-terminal" evidence="7">
    <location>
        <begin position="217"/>
        <end position="339"/>
    </location>
</feature>
<evidence type="ECO:0000259" key="8">
    <source>
        <dbReference type="Pfam" id="PF08240"/>
    </source>
</evidence>
<evidence type="ECO:0000313" key="9">
    <source>
        <dbReference type="EMBL" id="KAG0569382.1"/>
    </source>
</evidence>
<comment type="similarity">
    <text evidence="5">Belongs to the zinc-containing alcohol dehydrogenase family. Class-IV subfamily.</text>
</comment>
<dbReference type="GO" id="GO:0008270">
    <property type="term" value="F:zinc ion binding"/>
    <property type="evidence" value="ECO:0007669"/>
    <property type="project" value="InterPro"/>
</dbReference>
<evidence type="ECO:0000259" key="7">
    <source>
        <dbReference type="Pfam" id="PF00107"/>
    </source>
</evidence>
<dbReference type="FunFam" id="3.90.180.10:FF:000067">
    <property type="entry name" value="alcohol dehydrogenase 1-like isoform X1"/>
    <property type="match status" value="1"/>
</dbReference>
<evidence type="ECO:0000313" key="10">
    <source>
        <dbReference type="Proteomes" id="UP000822688"/>
    </source>
</evidence>
<keyword evidence="3 6" id="KW-0862">Zinc</keyword>
<proteinExistence type="inferred from homology"/>
<dbReference type="InterPro" id="IPR013154">
    <property type="entry name" value="ADH-like_N"/>
</dbReference>
<name>A0A8T0HIH5_CERPU</name>
<reference evidence="9 10" key="1">
    <citation type="submission" date="2020-06" db="EMBL/GenBank/DDBJ databases">
        <title>WGS assembly of Ceratodon purpureus strain R40.</title>
        <authorList>
            <person name="Carey S.B."/>
            <person name="Jenkins J."/>
            <person name="Shu S."/>
            <person name="Lovell J.T."/>
            <person name="Sreedasyam A."/>
            <person name="Maumus F."/>
            <person name="Tiley G.P."/>
            <person name="Fernandez-Pozo N."/>
            <person name="Barry K."/>
            <person name="Chen C."/>
            <person name="Wang M."/>
            <person name="Lipzen A."/>
            <person name="Daum C."/>
            <person name="Saski C.A."/>
            <person name="Payton A.C."/>
            <person name="Mcbreen J.C."/>
            <person name="Conrad R.E."/>
            <person name="Kollar L.M."/>
            <person name="Olsson S."/>
            <person name="Huttunen S."/>
            <person name="Landis J.B."/>
            <person name="Wickett N.J."/>
            <person name="Johnson M.G."/>
            <person name="Rensing S.A."/>
            <person name="Grimwood J."/>
            <person name="Schmutz J."/>
            <person name="Mcdaniel S.F."/>
        </authorList>
    </citation>
    <scope>NUCLEOTIDE SEQUENCE [LARGE SCALE GENOMIC DNA]</scope>
    <source>
        <strain evidence="9 10">R40</strain>
    </source>
</reference>
<sequence>MAFTMSDQASTAGKVITCKAAIAYELNSPLSFEDIHVAPPGPTEVRIQVTHAAVCQSDLYYLKGKDRNLLFPRILGHEGAGIVESVGSAITDLKPGDKVIPVWQAECQKCPRCRSGRSSNICDVFLEHFESGVMRSDRTSRFSRVADGKPIFHFCCTSVFSQYTVLDEACVAKINSSADLSKVCLLGCGVSTGIGSAWNIAKVTPNSSVAVFGLGTIGLAVVEGAKIAGASRIIGIDRLESKFEKGKDFGLTDTLNTSTIEKPIEAHIYEMTKGGVDFSFDCTGNPDIISAAMQCCRPDGGVAVIIGLVDSRKLVSFHPSSLLLGKSWTSGLFGGFKARTQLPGLVEKCMDGVINLDHYVTHTMPFSDINKAIQLLDAGECLRCIMDLTTASVP</sequence>
<keyword evidence="4" id="KW-0560">Oxidoreductase</keyword>
<dbReference type="Proteomes" id="UP000822688">
    <property type="component" value="Chromosome 6"/>
</dbReference>
<evidence type="ECO:0000256" key="5">
    <source>
        <dbReference type="ARBA" id="ARBA00060764"/>
    </source>
</evidence>
<dbReference type="Pfam" id="PF00107">
    <property type="entry name" value="ADH_zinc_N"/>
    <property type="match status" value="1"/>
</dbReference>
<evidence type="ECO:0008006" key="11">
    <source>
        <dbReference type="Google" id="ProtNLM"/>
    </source>
</evidence>
<evidence type="ECO:0000256" key="1">
    <source>
        <dbReference type="ARBA" id="ARBA00001947"/>
    </source>
</evidence>
<dbReference type="InterPro" id="IPR013149">
    <property type="entry name" value="ADH-like_C"/>
</dbReference>
<organism evidence="9 10">
    <name type="scientific">Ceratodon purpureus</name>
    <name type="common">Fire moss</name>
    <name type="synonym">Dicranum purpureum</name>
    <dbReference type="NCBI Taxonomy" id="3225"/>
    <lineage>
        <taxon>Eukaryota</taxon>
        <taxon>Viridiplantae</taxon>
        <taxon>Streptophyta</taxon>
        <taxon>Embryophyta</taxon>
        <taxon>Bryophyta</taxon>
        <taxon>Bryophytina</taxon>
        <taxon>Bryopsida</taxon>
        <taxon>Dicranidae</taxon>
        <taxon>Pseudoditrichales</taxon>
        <taxon>Ditrichaceae</taxon>
        <taxon>Ceratodon</taxon>
    </lineage>
</organism>
<evidence type="ECO:0000256" key="4">
    <source>
        <dbReference type="ARBA" id="ARBA00023002"/>
    </source>
</evidence>
<dbReference type="Pfam" id="PF08240">
    <property type="entry name" value="ADH_N"/>
    <property type="match status" value="1"/>
</dbReference>
<dbReference type="Gene3D" id="3.40.50.720">
    <property type="entry name" value="NAD(P)-binding Rossmann-like Domain"/>
    <property type="match status" value="1"/>
</dbReference>
<gene>
    <name evidence="9" type="ORF">KC19_6G086700</name>
</gene>
<dbReference type="SUPFAM" id="SSF50129">
    <property type="entry name" value="GroES-like"/>
    <property type="match status" value="2"/>
</dbReference>
<dbReference type="AlphaFoldDB" id="A0A8T0HIH5"/>
<dbReference type="PROSITE" id="PS00059">
    <property type="entry name" value="ADH_ZINC"/>
    <property type="match status" value="1"/>
</dbReference>
<evidence type="ECO:0000256" key="2">
    <source>
        <dbReference type="ARBA" id="ARBA00022723"/>
    </source>
</evidence>
<dbReference type="GO" id="GO:0051903">
    <property type="term" value="F:S-(hydroxymethyl)glutathione dehydrogenase [NAD(P)+] activity"/>
    <property type="evidence" value="ECO:0007669"/>
    <property type="project" value="TreeGrafter"/>
</dbReference>
<evidence type="ECO:0000256" key="3">
    <source>
        <dbReference type="ARBA" id="ARBA00022833"/>
    </source>
</evidence>
<dbReference type="SUPFAM" id="SSF51735">
    <property type="entry name" value="NAD(P)-binding Rossmann-fold domains"/>
    <property type="match status" value="1"/>
</dbReference>
<comment type="caution">
    <text evidence="9">The sequence shown here is derived from an EMBL/GenBank/DDBJ whole genome shotgun (WGS) entry which is preliminary data.</text>
</comment>
<dbReference type="EMBL" id="CM026427">
    <property type="protein sequence ID" value="KAG0569382.1"/>
    <property type="molecule type" value="Genomic_DNA"/>
</dbReference>
<evidence type="ECO:0000256" key="6">
    <source>
        <dbReference type="RuleBase" id="RU361277"/>
    </source>
</evidence>
<dbReference type="PANTHER" id="PTHR43880">
    <property type="entry name" value="ALCOHOL DEHYDROGENASE"/>
    <property type="match status" value="1"/>
</dbReference>
<dbReference type="InterPro" id="IPR011032">
    <property type="entry name" value="GroES-like_sf"/>
</dbReference>
<dbReference type="FunFam" id="3.40.50.720:FF:000003">
    <property type="entry name" value="S-(hydroxymethyl)glutathione dehydrogenase"/>
    <property type="match status" value="1"/>
</dbReference>